<feature type="compositionally biased region" description="Basic residues" evidence="1">
    <location>
        <begin position="365"/>
        <end position="375"/>
    </location>
</feature>
<comment type="caution">
    <text evidence="4">The sequence shown here is derived from an EMBL/GenBank/DDBJ whole genome shotgun (WGS) entry which is preliminary data.</text>
</comment>
<keyword evidence="2" id="KW-0812">Transmembrane</keyword>
<name>A0A8H3LEI2_9GLOM</name>
<evidence type="ECO:0000313" key="5">
    <source>
        <dbReference type="Proteomes" id="UP000615446"/>
    </source>
</evidence>
<feature type="compositionally biased region" description="Polar residues" evidence="1">
    <location>
        <begin position="103"/>
        <end position="128"/>
    </location>
</feature>
<feature type="signal peptide" evidence="3">
    <location>
        <begin position="1"/>
        <end position="16"/>
    </location>
</feature>
<feature type="compositionally biased region" description="Pro residues" evidence="1">
    <location>
        <begin position="310"/>
        <end position="330"/>
    </location>
</feature>
<sequence>MKSMIIIFLILDIATAADNSDSNSNNSPGLKTSAKILIAVAAIIGIFVIGTLLYYLCKCRPKKKKVGVVKPVNRDIKKQKVRSGISTASNTSKENIREADPLMSSSDVRLTVTTNPALIQPSGTTTPSRVPPQTPLTPPQPLHSAIPSATQTTLAKVTESLEDSISYPTRKSTSEVTVAPEIPSRPHVTVEQRDSPPQSRSSSDLSSRFSLPPTIQPHVPQSEVYPEGSASIEGQLEQVTRSRDTSPYRQYHHEYEAQTFDTPIDPRLQTQTRGLDTSLFAETSHIQPETSDVPGEAFQETGLGQRQRTPMPPYPVPQPPYDDPSIPSTPPERRGRPESVYSFDDNPGSTVPSGPRPIQRTSPRPSRRGRRGGNR</sequence>
<dbReference type="Proteomes" id="UP000615446">
    <property type="component" value="Unassembled WGS sequence"/>
</dbReference>
<organism evidence="4 5">
    <name type="scientific">Rhizophagus clarus</name>
    <dbReference type="NCBI Taxonomy" id="94130"/>
    <lineage>
        <taxon>Eukaryota</taxon>
        <taxon>Fungi</taxon>
        <taxon>Fungi incertae sedis</taxon>
        <taxon>Mucoromycota</taxon>
        <taxon>Glomeromycotina</taxon>
        <taxon>Glomeromycetes</taxon>
        <taxon>Glomerales</taxon>
        <taxon>Glomeraceae</taxon>
        <taxon>Rhizophagus</taxon>
    </lineage>
</organism>
<feature type="compositionally biased region" description="Pro residues" evidence="1">
    <location>
        <begin position="129"/>
        <end position="141"/>
    </location>
</feature>
<keyword evidence="2" id="KW-0472">Membrane</keyword>
<feature type="region of interest" description="Disordered" evidence="1">
    <location>
        <begin position="303"/>
        <end position="375"/>
    </location>
</feature>
<reference evidence="4" key="1">
    <citation type="submission" date="2019-10" db="EMBL/GenBank/DDBJ databases">
        <title>Conservation and host-specific expression of non-tandemly repeated heterogenous ribosome RNA gene in arbuscular mycorrhizal fungi.</title>
        <authorList>
            <person name="Maeda T."/>
            <person name="Kobayashi Y."/>
            <person name="Nakagawa T."/>
            <person name="Ezawa T."/>
            <person name="Yamaguchi K."/>
            <person name="Bino T."/>
            <person name="Nishimoto Y."/>
            <person name="Shigenobu S."/>
            <person name="Kawaguchi M."/>
        </authorList>
    </citation>
    <scope>NUCLEOTIDE SEQUENCE</scope>
    <source>
        <strain evidence="4">HR1</strain>
    </source>
</reference>
<feature type="region of interest" description="Disordered" evidence="1">
    <location>
        <begin position="159"/>
        <end position="229"/>
    </location>
</feature>
<evidence type="ECO:0000256" key="2">
    <source>
        <dbReference type="SAM" id="Phobius"/>
    </source>
</evidence>
<dbReference type="EMBL" id="BLAL01000075">
    <property type="protein sequence ID" value="GES84029.1"/>
    <property type="molecule type" value="Genomic_DNA"/>
</dbReference>
<dbReference type="AlphaFoldDB" id="A0A8H3LEI2"/>
<evidence type="ECO:0000256" key="1">
    <source>
        <dbReference type="SAM" id="MobiDB-lite"/>
    </source>
</evidence>
<feature type="compositionally biased region" description="Polar residues" evidence="1">
    <location>
        <begin position="84"/>
        <end position="93"/>
    </location>
</feature>
<protein>
    <submittedName>
        <fullName evidence="4">Uncharacterized protein</fullName>
    </submittedName>
</protein>
<feature type="transmembrane region" description="Helical" evidence="2">
    <location>
        <begin position="36"/>
        <end position="56"/>
    </location>
</feature>
<keyword evidence="3" id="KW-0732">Signal</keyword>
<evidence type="ECO:0000313" key="4">
    <source>
        <dbReference type="EMBL" id="GES84029.1"/>
    </source>
</evidence>
<accession>A0A8H3LEI2</accession>
<evidence type="ECO:0000256" key="3">
    <source>
        <dbReference type="SAM" id="SignalP"/>
    </source>
</evidence>
<proteinExistence type="predicted"/>
<feature type="region of interest" description="Disordered" evidence="1">
    <location>
        <begin position="79"/>
        <end position="145"/>
    </location>
</feature>
<feature type="chain" id="PRO_5034033856" evidence="3">
    <location>
        <begin position="17"/>
        <end position="375"/>
    </location>
</feature>
<feature type="compositionally biased region" description="Polar residues" evidence="1">
    <location>
        <begin position="166"/>
        <end position="176"/>
    </location>
</feature>
<dbReference type="OrthoDB" id="2408088at2759"/>
<gene>
    <name evidence="4" type="ORF">RCL2_001117000</name>
</gene>
<keyword evidence="2" id="KW-1133">Transmembrane helix</keyword>
<feature type="compositionally biased region" description="Low complexity" evidence="1">
    <location>
        <begin position="195"/>
        <end position="213"/>
    </location>
</feature>